<feature type="domain" description="Histidine kinase/HSP90-like ATPase" evidence="11">
    <location>
        <begin position="398"/>
        <end position="488"/>
    </location>
</feature>
<evidence type="ECO:0000256" key="7">
    <source>
        <dbReference type="ARBA" id="ARBA00022840"/>
    </source>
</evidence>
<proteinExistence type="predicted"/>
<keyword evidence="10" id="KW-0812">Transmembrane</keyword>
<feature type="compositionally biased region" description="Pro residues" evidence="9">
    <location>
        <begin position="584"/>
        <end position="600"/>
    </location>
</feature>
<dbReference type="GO" id="GO:0016020">
    <property type="term" value="C:membrane"/>
    <property type="evidence" value="ECO:0007669"/>
    <property type="project" value="InterPro"/>
</dbReference>
<keyword evidence="10" id="KW-0472">Membrane</keyword>
<evidence type="ECO:0000256" key="9">
    <source>
        <dbReference type="SAM" id="MobiDB-lite"/>
    </source>
</evidence>
<dbReference type="SUPFAM" id="SSF55874">
    <property type="entry name" value="ATPase domain of HSP90 chaperone/DNA topoisomerase II/histidine kinase"/>
    <property type="match status" value="1"/>
</dbReference>
<keyword evidence="4" id="KW-0808">Transferase</keyword>
<evidence type="ECO:0000256" key="5">
    <source>
        <dbReference type="ARBA" id="ARBA00022741"/>
    </source>
</evidence>
<evidence type="ECO:0000313" key="15">
    <source>
        <dbReference type="Proteomes" id="UP000326336"/>
    </source>
</evidence>
<feature type="transmembrane region" description="Helical" evidence="10">
    <location>
        <begin position="800"/>
        <end position="818"/>
    </location>
</feature>
<dbReference type="InterPro" id="IPR011712">
    <property type="entry name" value="Sig_transdc_His_kin_sub3_dim/P"/>
</dbReference>
<evidence type="ECO:0000259" key="12">
    <source>
        <dbReference type="Pfam" id="PF07730"/>
    </source>
</evidence>
<keyword evidence="8" id="KW-0902">Two-component regulatory system</keyword>
<feature type="compositionally biased region" description="Low complexity" evidence="9">
    <location>
        <begin position="546"/>
        <end position="567"/>
    </location>
</feature>
<feature type="transmembrane region" description="Helical" evidence="10">
    <location>
        <begin position="163"/>
        <end position="181"/>
    </location>
</feature>
<protein>
    <recommendedName>
        <fullName evidence="2">histidine kinase</fullName>
        <ecNumber evidence="2">2.7.13.3</ecNumber>
    </recommendedName>
</protein>
<sequence>MALHWTGVRRRGCARATSQPDDRTRTRTQRTSRESGDDSNAQCNPNAQYGTNARGDRARTLIIDTLTALALIALSAIITGAYVGSPGLLFAYDTPGPVLLWTILMTAPMAIRRIHPQIAAATFAVMAVLQLIAGPSLIYADFMSLPLLYSVMLRGNPRNTRKFIVTALATGTLASAVIVWAGEATPMLAPYISAEDLAQYPELNQLTTTLAYNSCRLVYAQGEVSADCLRLVTQEALAVWAAITACIVSIIIIAFWQRAKLATVRMMRERNAALEASEQEEKRIAALAERARIARDMHDVVAHTLSIIIVQSDGGQYAGADDPVIARRTMETIRRESERALHDMRRLLGVFGGPRHADYADVDALVAQARAAANPGCTIERVIEGTAAPTRLSGPTSVAVYRLVQEALTNIRKYAGPGAHATIRERWDADALTVTVADDGRGAAAGLDGHKAGYGLIGMRERIAAVGGSADAGPRLGGGFAVHAVVPLGGAAAGAAGAAASAGAASAGAATAHDESDAIMQPNRAVGSGTIISGAISNAINGSTAESTAAESADRASGGNAAAASPAPSGPAPADPTPAQRTSPPTPQPPSAPQPPPAPPTSSRRTSPWPSIIASLRSKPIAQAVGGEGMRLNYVERLSQWCERHYLLTDTIIALLLAVLLAGFGSTFSLYFAGWGTDDDLAVQHRMIAFMMILPLALRRRFPETTAAMVSVLAVLQLIALQPISVSDLLAPVALYSAVLYGRPGTWKWTGAASMGVSVLFGGKVAVSSLGYGSILRWIAGTPDTPFPLPYSMRSVAFNSISWTIALALICVGTIMLARWHRSRGANVLVLQAREDALRLEQRKQRTLAANMERNRISGRIQTEVTDTLTRVIDQADQGIRRLDEAEASGVRPGAEEIASSFEAIGDQGRDALAHMRQLLGMLRETGFSDEAHGGADGDEAAGFDDGGAAESRAGNNGAAMRLHPAAPLDEQLRHAARARRADGDDRVFGAAHNVTDGREGYSGEHE</sequence>
<feature type="domain" description="Signal transduction histidine kinase subgroup 3 dimerisation and phosphoacceptor" evidence="12">
    <location>
        <begin position="289"/>
        <end position="351"/>
    </location>
</feature>
<dbReference type="PANTHER" id="PTHR24421">
    <property type="entry name" value="NITRATE/NITRITE SENSOR PROTEIN NARX-RELATED"/>
    <property type="match status" value="1"/>
</dbReference>
<dbReference type="InterPro" id="IPR003594">
    <property type="entry name" value="HATPase_dom"/>
</dbReference>
<keyword evidence="7" id="KW-0067">ATP-binding</keyword>
<dbReference type="Pfam" id="PF07730">
    <property type="entry name" value="HisKA_3"/>
    <property type="match status" value="1"/>
</dbReference>
<feature type="region of interest" description="Disordered" evidence="9">
    <location>
        <begin position="975"/>
        <end position="1007"/>
    </location>
</feature>
<dbReference type="Proteomes" id="UP000326336">
    <property type="component" value="Unassembled WGS sequence"/>
</dbReference>
<dbReference type="InterPro" id="IPR036890">
    <property type="entry name" value="HATPase_C_sf"/>
</dbReference>
<feature type="transmembrane region" description="Helical" evidence="10">
    <location>
        <begin position="61"/>
        <end position="83"/>
    </location>
</feature>
<dbReference type="EC" id="2.7.13.3" evidence="2"/>
<accession>A0A5N5RG66</accession>
<name>A0A5N5RG66_9BIFI</name>
<dbReference type="GO" id="GO:0000155">
    <property type="term" value="F:phosphorelay sensor kinase activity"/>
    <property type="evidence" value="ECO:0007669"/>
    <property type="project" value="InterPro"/>
</dbReference>
<feature type="transmembrane region" description="Helical" evidence="10">
    <location>
        <begin position="237"/>
        <end position="256"/>
    </location>
</feature>
<feature type="domain" description="DUF7134" evidence="13">
    <location>
        <begin position="57"/>
        <end position="183"/>
    </location>
</feature>
<feature type="transmembrane region" description="Helical" evidence="10">
    <location>
        <begin position="118"/>
        <end position="142"/>
    </location>
</feature>
<feature type="transmembrane region" description="Helical" evidence="10">
    <location>
        <begin position="759"/>
        <end position="780"/>
    </location>
</feature>
<evidence type="ECO:0000256" key="3">
    <source>
        <dbReference type="ARBA" id="ARBA00022553"/>
    </source>
</evidence>
<comment type="caution">
    <text evidence="14">The sequence shown here is derived from an EMBL/GenBank/DDBJ whole genome shotgun (WGS) entry which is preliminary data.</text>
</comment>
<evidence type="ECO:0000256" key="10">
    <source>
        <dbReference type="SAM" id="Phobius"/>
    </source>
</evidence>
<dbReference type="PANTHER" id="PTHR24421:SF10">
    <property type="entry name" value="NITRATE_NITRITE SENSOR PROTEIN NARQ"/>
    <property type="match status" value="1"/>
</dbReference>
<dbReference type="GO" id="GO:0046983">
    <property type="term" value="F:protein dimerization activity"/>
    <property type="evidence" value="ECO:0007669"/>
    <property type="project" value="InterPro"/>
</dbReference>
<dbReference type="AlphaFoldDB" id="A0A5N5RG66"/>
<feature type="region of interest" description="Disordered" evidence="9">
    <location>
        <begin position="546"/>
        <end position="608"/>
    </location>
</feature>
<dbReference type="InterPro" id="IPR050482">
    <property type="entry name" value="Sensor_HK_TwoCompSys"/>
</dbReference>
<dbReference type="Pfam" id="PF02518">
    <property type="entry name" value="HATPase_c"/>
    <property type="match status" value="1"/>
</dbReference>
<dbReference type="CDD" id="cd16917">
    <property type="entry name" value="HATPase_UhpB-NarQ-NarX-like"/>
    <property type="match status" value="1"/>
</dbReference>
<reference evidence="14 15" key="1">
    <citation type="journal article" date="2019" name="Int. J. Syst. Evol. Microbiol.">
        <title>Bifidobacterium jacchi sp. nov., isolated from the faeces of a baby common marmoset (Callithrix jacchus).</title>
        <authorList>
            <person name="Modesto M."/>
            <person name="Watanabe K."/>
            <person name="Arita M."/>
            <person name="Satti M."/>
            <person name="Oki K."/>
            <person name="Sciavilla P."/>
            <person name="Patavino C."/>
            <person name="Camma C."/>
            <person name="Michelini S."/>
            <person name="Sgorbati B."/>
            <person name="Mattarelli P."/>
        </authorList>
    </citation>
    <scope>NUCLEOTIDE SEQUENCE [LARGE SCALE GENOMIC DNA]</scope>
    <source>
        <strain evidence="14 15">MRM 9.3</strain>
    </source>
</reference>
<feature type="compositionally biased region" description="Basic and acidic residues" evidence="9">
    <location>
        <begin position="996"/>
        <end position="1007"/>
    </location>
</feature>
<evidence type="ECO:0000256" key="1">
    <source>
        <dbReference type="ARBA" id="ARBA00000085"/>
    </source>
</evidence>
<dbReference type="InterPro" id="IPR055558">
    <property type="entry name" value="DUF7134"/>
</dbReference>
<dbReference type="GO" id="GO:0005524">
    <property type="term" value="F:ATP binding"/>
    <property type="evidence" value="ECO:0007669"/>
    <property type="project" value="UniProtKB-KW"/>
</dbReference>
<dbReference type="RefSeq" id="WP_151917381.1">
    <property type="nucleotide sequence ID" value="NZ_RQSP01000038.1"/>
</dbReference>
<evidence type="ECO:0000313" key="14">
    <source>
        <dbReference type="EMBL" id="KAB5605731.1"/>
    </source>
</evidence>
<feature type="domain" description="DUF7134" evidence="13">
    <location>
        <begin position="638"/>
        <end position="753"/>
    </location>
</feature>
<evidence type="ECO:0000256" key="4">
    <source>
        <dbReference type="ARBA" id="ARBA00022679"/>
    </source>
</evidence>
<dbReference type="Gene3D" id="3.30.565.10">
    <property type="entry name" value="Histidine kinase-like ATPase, C-terminal domain"/>
    <property type="match status" value="1"/>
</dbReference>
<evidence type="ECO:0000259" key="11">
    <source>
        <dbReference type="Pfam" id="PF02518"/>
    </source>
</evidence>
<feature type="region of interest" description="Disordered" evidence="9">
    <location>
        <begin position="930"/>
        <end position="955"/>
    </location>
</feature>
<gene>
    <name evidence="14" type="ORF">EHS19_08815</name>
</gene>
<dbReference type="Gene3D" id="1.20.5.1930">
    <property type="match status" value="1"/>
</dbReference>
<evidence type="ECO:0000256" key="8">
    <source>
        <dbReference type="ARBA" id="ARBA00023012"/>
    </source>
</evidence>
<feature type="transmembrane region" description="Helical" evidence="10">
    <location>
        <begin position="652"/>
        <end position="675"/>
    </location>
</feature>
<keyword evidence="5" id="KW-0547">Nucleotide-binding</keyword>
<keyword evidence="3" id="KW-0597">Phosphoprotein</keyword>
<feature type="region of interest" description="Disordered" evidence="9">
    <location>
        <begin position="1"/>
        <end position="52"/>
    </location>
</feature>
<evidence type="ECO:0000259" key="13">
    <source>
        <dbReference type="Pfam" id="PF23539"/>
    </source>
</evidence>
<comment type="catalytic activity">
    <reaction evidence="1">
        <text>ATP + protein L-histidine = ADP + protein N-phospho-L-histidine.</text>
        <dbReference type="EC" id="2.7.13.3"/>
    </reaction>
</comment>
<evidence type="ECO:0000256" key="2">
    <source>
        <dbReference type="ARBA" id="ARBA00012438"/>
    </source>
</evidence>
<feature type="compositionally biased region" description="Basic and acidic residues" evidence="9">
    <location>
        <begin position="20"/>
        <end position="36"/>
    </location>
</feature>
<organism evidence="14 15">
    <name type="scientific">Bifidobacterium jacchi</name>
    <dbReference type="NCBI Taxonomy" id="2490545"/>
    <lineage>
        <taxon>Bacteria</taxon>
        <taxon>Bacillati</taxon>
        <taxon>Actinomycetota</taxon>
        <taxon>Actinomycetes</taxon>
        <taxon>Bifidobacteriales</taxon>
        <taxon>Bifidobacteriaceae</taxon>
        <taxon>Bifidobacterium</taxon>
    </lineage>
</organism>
<feature type="transmembrane region" description="Helical" evidence="10">
    <location>
        <begin position="730"/>
        <end position="747"/>
    </location>
</feature>
<dbReference type="EMBL" id="RQSP01000038">
    <property type="protein sequence ID" value="KAB5605731.1"/>
    <property type="molecule type" value="Genomic_DNA"/>
</dbReference>
<dbReference type="Pfam" id="PF23539">
    <property type="entry name" value="DUF7134"/>
    <property type="match status" value="2"/>
</dbReference>
<evidence type="ECO:0000256" key="6">
    <source>
        <dbReference type="ARBA" id="ARBA00022777"/>
    </source>
</evidence>
<keyword evidence="15" id="KW-1185">Reference proteome</keyword>
<feature type="compositionally biased region" description="Polar residues" evidence="9">
    <location>
        <begin position="38"/>
        <end position="51"/>
    </location>
</feature>
<keyword evidence="10" id="KW-1133">Transmembrane helix</keyword>
<keyword evidence="6 14" id="KW-0418">Kinase</keyword>
<dbReference type="OrthoDB" id="227596at2"/>